<evidence type="ECO:0000256" key="2">
    <source>
        <dbReference type="ARBA" id="ARBA00022679"/>
    </source>
</evidence>
<reference evidence="3 4" key="1">
    <citation type="submission" date="2020-08" db="EMBL/GenBank/DDBJ databases">
        <title>Genomic Encyclopedia of Type Strains, Phase IV (KMG-V): Genome sequencing to study the core and pangenomes of soil and plant-associated prokaryotes.</title>
        <authorList>
            <person name="Whitman W."/>
        </authorList>
    </citation>
    <scope>NUCLEOTIDE SEQUENCE [LARGE SCALE GENOMIC DNA]</scope>
    <source>
        <strain evidence="3 4">MP601</strain>
    </source>
</reference>
<dbReference type="Gene3D" id="3.40.50.2000">
    <property type="entry name" value="Glycogen Phosphorylase B"/>
    <property type="match status" value="2"/>
</dbReference>
<dbReference type="AlphaFoldDB" id="A0A841J8X5"/>
<dbReference type="Proteomes" id="UP000548326">
    <property type="component" value="Unassembled WGS sequence"/>
</dbReference>
<dbReference type="EMBL" id="JACHCA010000001">
    <property type="protein sequence ID" value="MBB6126026.1"/>
    <property type="molecule type" value="Genomic_DNA"/>
</dbReference>
<evidence type="ECO:0000256" key="1">
    <source>
        <dbReference type="ARBA" id="ARBA00022676"/>
    </source>
</evidence>
<evidence type="ECO:0000313" key="3">
    <source>
        <dbReference type="EMBL" id="MBB6126026.1"/>
    </source>
</evidence>
<dbReference type="InterPro" id="IPR002213">
    <property type="entry name" value="UDP_glucos_trans"/>
</dbReference>
<protein>
    <submittedName>
        <fullName evidence="3">MGT family glycosyltransferase</fullName>
    </submittedName>
</protein>
<gene>
    <name evidence="3" type="ORF">HDF22_000127</name>
</gene>
<comment type="caution">
    <text evidence="3">The sequence shown here is derived from an EMBL/GenBank/DDBJ whole genome shotgun (WGS) entry which is preliminary data.</text>
</comment>
<keyword evidence="2 3" id="KW-0808">Transferase</keyword>
<proteinExistence type="predicted"/>
<keyword evidence="1" id="KW-0328">Glycosyltransferase</keyword>
<dbReference type="Pfam" id="PF00201">
    <property type="entry name" value="UDPGT"/>
    <property type="match status" value="1"/>
</dbReference>
<dbReference type="PANTHER" id="PTHR48043">
    <property type="entry name" value="EG:EG0003.4 PROTEIN-RELATED"/>
    <property type="match status" value="1"/>
</dbReference>
<organism evidence="3 4">
    <name type="scientific">Mucilaginibacter lappiensis</name>
    <dbReference type="NCBI Taxonomy" id="354630"/>
    <lineage>
        <taxon>Bacteria</taxon>
        <taxon>Pseudomonadati</taxon>
        <taxon>Bacteroidota</taxon>
        <taxon>Sphingobacteriia</taxon>
        <taxon>Sphingobacteriales</taxon>
        <taxon>Sphingobacteriaceae</taxon>
        <taxon>Mucilaginibacter</taxon>
    </lineage>
</organism>
<evidence type="ECO:0000313" key="4">
    <source>
        <dbReference type="Proteomes" id="UP000548326"/>
    </source>
</evidence>
<name>A0A841J8X5_9SPHI</name>
<dbReference type="PANTHER" id="PTHR48043:SF145">
    <property type="entry name" value="FI06409P-RELATED"/>
    <property type="match status" value="1"/>
</dbReference>
<dbReference type="SUPFAM" id="SSF53756">
    <property type="entry name" value="UDP-Glycosyltransferase/glycogen phosphorylase"/>
    <property type="match status" value="1"/>
</dbReference>
<dbReference type="RefSeq" id="WP_221275899.1">
    <property type="nucleotide sequence ID" value="NZ_JACHCA010000001.1"/>
</dbReference>
<dbReference type="GO" id="GO:0008194">
    <property type="term" value="F:UDP-glycosyltransferase activity"/>
    <property type="evidence" value="ECO:0007669"/>
    <property type="project" value="InterPro"/>
</dbReference>
<sequence length="135" mass="14701">MAAHHVDLSVMVIPSNFIIRDYVPQSALLKYTSAAITHAGMNSISDLISSEVPFVCIPLGADQPLMAKRAEELGATISLNVIDMDAEKLSKAIESVCTDLSYLTNIQKIAQSFREAGGYPKAVEEIFRFKQAKAI</sequence>
<accession>A0A841J8X5</accession>
<dbReference type="InterPro" id="IPR050271">
    <property type="entry name" value="UDP-glycosyltransferase"/>
</dbReference>